<feature type="transmembrane region" description="Helical" evidence="10">
    <location>
        <begin position="139"/>
        <end position="156"/>
    </location>
</feature>
<feature type="transmembrane region" description="Helical" evidence="10">
    <location>
        <begin position="80"/>
        <end position="103"/>
    </location>
</feature>
<evidence type="ECO:0000256" key="8">
    <source>
        <dbReference type="ARBA" id="ARBA00023012"/>
    </source>
</evidence>
<keyword evidence="10" id="KW-1133">Transmembrane helix</keyword>
<keyword evidence="4" id="KW-0808">Transferase</keyword>
<dbReference type="Gene3D" id="3.30.565.10">
    <property type="entry name" value="Histidine kinase-like ATPase, C-terminal domain"/>
    <property type="match status" value="1"/>
</dbReference>
<dbReference type="PANTHER" id="PTHR24421">
    <property type="entry name" value="NITRATE/NITRITE SENSOR PROTEIN NARX-RELATED"/>
    <property type="match status" value="1"/>
</dbReference>
<evidence type="ECO:0000256" key="2">
    <source>
        <dbReference type="ARBA" id="ARBA00012438"/>
    </source>
</evidence>
<dbReference type="GO" id="GO:0046983">
    <property type="term" value="F:protein dimerization activity"/>
    <property type="evidence" value="ECO:0007669"/>
    <property type="project" value="InterPro"/>
</dbReference>
<evidence type="ECO:0000259" key="12">
    <source>
        <dbReference type="Pfam" id="PF07730"/>
    </source>
</evidence>
<keyword evidence="9" id="KW-0175">Coiled coil</keyword>
<dbReference type="InterPro" id="IPR036890">
    <property type="entry name" value="HATPase_C_sf"/>
</dbReference>
<dbReference type="InterPro" id="IPR011712">
    <property type="entry name" value="Sig_transdc_His_kin_sub3_dim/P"/>
</dbReference>
<feature type="domain" description="Signal transduction histidine kinase subgroup 3 dimerisation and phosphoacceptor" evidence="12">
    <location>
        <begin position="188"/>
        <end position="253"/>
    </location>
</feature>
<dbReference type="InterPro" id="IPR003594">
    <property type="entry name" value="HATPase_dom"/>
</dbReference>
<dbReference type="EMBL" id="FRDM01000016">
    <property type="protein sequence ID" value="SHN81583.1"/>
    <property type="molecule type" value="Genomic_DNA"/>
</dbReference>
<keyword evidence="6 13" id="KW-0418">Kinase</keyword>
<dbReference type="PANTHER" id="PTHR24421:SF10">
    <property type="entry name" value="NITRATE_NITRITE SENSOR PROTEIN NARQ"/>
    <property type="match status" value="1"/>
</dbReference>
<dbReference type="GO" id="GO:0016020">
    <property type="term" value="C:membrane"/>
    <property type="evidence" value="ECO:0007669"/>
    <property type="project" value="InterPro"/>
</dbReference>
<feature type="domain" description="Histidine kinase/HSP90-like ATPase" evidence="11">
    <location>
        <begin position="293"/>
        <end position="384"/>
    </location>
</feature>
<dbReference type="Pfam" id="PF02518">
    <property type="entry name" value="HATPase_c"/>
    <property type="match status" value="1"/>
</dbReference>
<evidence type="ECO:0000259" key="11">
    <source>
        <dbReference type="Pfam" id="PF02518"/>
    </source>
</evidence>
<accession>A0A1M7UF19</accession>
<name>A0A1M7UF19_9ACTN</name>
<evidence type="ECO:0000256" key="10">
    <source>
        <dbReference type="SAM" id="Phobius"/>
    </source>
</evidence>
<keyword evidence="5" id="KW-0547">Nucleotide-binding</keyword>
<evidence type="ECO:0000313" key="14">
    <source>
        <dbReference type="Proteomes" id="UP000184428"/>
    </source>
</evidence>
<dbReference type="Pfam" id="PF07730">
    <property type="entry name" value="HisKA_3"/>
    <property type="match status" value="1"/>
</dbReference>
<dbReference type="InterPro" id="IPR050482">
    <property type="entry name" value="Sensor_HK_TwoCompSys"/>
</dbReference>
<dbReference type="GO" id="GO:0000155">
    <property type="term" value="F:phosphorelay sensor kinase activity"/>
    <property type="evidence" value="ECO:0007669"/>
    <property type="project" value="InterPro"/>
</dbReference>
<evidence type="ECO:0000313" key="13">
    <source>
        <dbReference type="EMBL" id="SHN81583.1"/>
    </source>
</evidence>
<dbReference type="GO" id="GO:0005524">
    <property type="term" value="F:ATP binding"/>
    <property type="evidence" value="ECO:0007669"/>
    <property type="project" value="UniProtKB-KW"/>
</dbReference>
<dbReference type="SUPFAM" id="SSF55874">
    <property type="entry name" value="ATPase domain of HSP90 chaperone/DNA topoisomerase II/histidine kinase"/>
    <property type="match status" value="1"/>
</dbReference>
<dbReference type="Proteomes" id="UP000184428">
    <property type="component" value="Unassembled WGS sequence"/>
</dbReference>
<evidence type="ECO:0000256" key="9">
    <source>
        <dbReference type="SAM" id="Coils"/>
    </source>
</evidence>
<keyword evidence="8" id="KW-0902">Two-component regulatory system</keyword>
<keyword evidence="7" id="KW-0067">ATP-binding</keyword>
<dbReference type="AlphaFoldDB" id="A0A1M7UF19"/>
<keyword evidence="10" id="KW-0472">Membrane</keyword>
<dbReference type="CDD" id="cd16917">
    <property type="entry name" value="HATPase_UhpB-NarQ-NarX-like"/>
    <property type="match status" value="1"/>
</dbReference>
<feature type="coiled-coil region" evidence="9">
    <location>
        <begin position="152"/>
        <end position="186"/>
    </location>
</feature>
<keyword evidence="10" id="KW-0812">Transmembrane</keyword>
<feature type="transmembrane region" description="Helical" evidence="10">
    <location>
        <begin position="40"/>
        <end position="60"/>
    </location>
</feature>
<dbReference type="EC" id="2.7.13.3" evidence="2"/>
<dbReference type="Gene3D" id="1.20.5.1930">
    <property type="match status" value="1"/>
</dbReference>
<feature type="transmembrane region" description="Helical" evidence="10">
    <location>
        <begin position="13"/>
        <end position="33"/>
    </location>
</feature>
<evidence type="ECO:0000256" key="6">
    <source>
        <dbReference type="ARBA" id="ARBA00022777"/>
    </source>
</evidence>
<keyword evidence="3" id="KW-0597">Phosphoprotein</keyword>
<protein>
    <recommendedName>
        <fullName evidence="2">histidine kinase</fullName>
        <ecNumber evidence="2">2.7.13.3</ecNumber>
    </recommendedName>
</protein>
<evidence type="ECO:0000256" key="7">
    <source>
        <dbReference type="ARBA" id="ARBA00022840"/>
    </source>
</evidence>
<comment type="catalytic activity">
    <reaction evidence="1">
        <text>ATP + protein L-histidine = ADP + protein N-phospho-L-histidine.</text>
        <dbReference type="EC" id="2.7.13.3"/>
    </reaction>
</comment>
<organism evidence="13 14">
    <name type="scientific">Geodermatophilus obscurus</name>
    <dbReference type="NCBI Taxonomy" id="1861"/>
    <lineage>
        <taxon>Bacteria</taxon>
        <taxon>Bacillati</taxon>
        <taxon>Actinomycetota</taxon>
        <taxon>Actinomycetes</taxon>
        <taxon>Geodermatophilales</taxon>
        <taxon>Geodermatophilaceae</taxon>
        <taxon>Geodermatophilus</taxon>
    </lineage>
</organism>
<gene>
    <name evidence="13" type="ORF">SAMN05660350_03117</name>
</gene>
<evidence type="ECO:0000256" key="1">
    <source>
        <dbReference type="ARBA" id="ARBA00000085"/>
    </source>
</evidence>
<feature type="transmembrane region" description="Helical" evidence="10">
    <location>
        <begin position="110"/>
        <end position="133"/>
    </location>
</feature>
<sequence length="385" mass="40165">MIDLQPGVPQSGAVTRALAVLILLALLTVVVEATDHPHPLLAVALGVTYSAHALVALPWLAGQPVPRRYWLTAGHLCLQLPLGALLFGAAHTGVGATLLLLVLVAQSVLLLPLPAAAVVTAVVPLVHLGMGWADFARQGLGLLGAAVFTAVVTALLQREQQARAELAEANEQLRGYAAQAEELATTRERNRLARDIHDGLGHHLTVVQMQVQAARAVLSTDPGRADEVLAKAQQQAGEALAEVRRSVATLREPRTSPPLRTALEVLTAEVSAAGVPTTLEVVGTERRLPAEAEESLFRSAQEGLTNVRKHAGAASARVTLTYGEDGTVRLAVRDDGRGLPAPRRGEDAGAFGLLGLRERAARAGGQLSVASVPGGGTELLVEVPG</sequence>
<evidence type="ECO:0000256" key="4">
    <source>
        <dbReference type="ARBA" id="ARBA00022679"/>
    </source>
</evidence>
<evidence type="ECO:0000256" key="3">
    <source>
        <dbReference type="ARBA" id="ARBA00022553"/>
    </source>
</evidence>
<proteinExistence type="predicted"/>
<evidence type="ECO:0000256" key="5">
    <source>
        <dbReference type="ARBA" id="ARBA00022741"/>
    </source>
</evidence>
<reference evidence="13 14" key="1">
    <citation type="submission" date="2016-12" db="EMBL/GenBank/DDBJ databases">
        <authorList>
            <person name="Song W.-J."/>
            <person name="Kurnit D.M."/>
        </authorList>
    </citation>
    <scope>NUCLEOTIDE SEQUENCE [LARGE SCALE GENOMIC DNA]</scope>
    <source>
        <strain evidence="13 14">DSM 43162</strain>
    </source>
</reference>